<evidence type="ECO:0000256" key="1">
    <source>
        <dbReference type="SAM" id="Phobius"/>
    </source>
</evidence>
<keyword evidence="1" id="KW-0472">Membrane</keyword>
<accession>A0ABQ1M4P5</accession>
<feature type="transmembrane region" description="Helical" evidence="1">
    <location>
        <begin position="20"/>
        <end position="39"/>
    </location>
</feature>
<name>A0ABQ1M4P5_9SPHI</name>
<dbReference type="EMBL" id="BMIK01000008">
    <property type="protein sequence ID" value="GGC32692.1"/>
    <property type="molecule type" value="Genomic_DNA"/>
</dbReference>
<organism evidence="2 3">
    <name type="scientific">Parapedobacter defluvii</name>
    <dbReference type="NCBI Taxonomy" id="2045106"/>
    <lineage>
        <taxon>Bacteria</taxon>
        <taxon>Pseudomonadati</taxon>
        <taxon>Bacteroidota</taxon>
        <taxon>Sphingobacteriia</taxon>
        <taxon>Sphingobacteriales</taxon>
        <taxon>Sphingobacteriaceae</taxon>
        <taxon>Parapedobacter</taxon>
    </lineage>
</organism>
<dbReference type="PANTHER" id="PTHR37314:SF4">
    <property type="entry name" value="UPF0700 TRANSMEMBRANE PROTEIN YOAK"/>
    <property type="match status" value="1"/>
</dbReference>
<feature type="transmembrane region" description="Helical" evidence="1">
    <location>
        <begin position="184"/>
        <end position="206"/>
    </location>
</feature>
<keyword evidence="1" id="KW-0812">Transmembrane</keyword>
<keyword evidence="3" id="KW-1185">Reference proteome</keyword>
<dbReference type="InterPro" id="IPR010699">
    <property type="entry name" value="DUF1275"/>
</dbReference>
<dbReference type="PANTHER" id="PTHR37314">
    <property type="entry name" value="SLR0142 PROTEIN"/>
    <property type="match status" value="1"/>
</dbReference>
<reference evidence="3" key="1">
    <citation type="journal article" date="2019" name="Int. J. Syst. Evol. Microbiol.">
        <title>The Global Catalogue of Microorganisms (GCM) 10K type strain sequencing project: providing services to taxonomists for standard genome sequencing and annotation.</title>
        <authorList>
            <consortium name="The Broad Institute Genomics Platform"/>
            <consortium name="The Broad Institute Genome Sequencing Center for Infectious Disease"/>
            <person name="Wu L."/>
            <person name="Ma J."/>
        </authorList>
    </citation>
    <scope>NUCLEOTIDE SEQUENCE [LARGE SCALE GENOMIC DNA]</scope>
    <source>
        <strain evidence="3">CGMCC 1.15342</strain>
    </source>
</reference>
<protein>
    <submittedName>
        <fullName evidence="2">DUF1275 family protein</fullName>
    </submittedName>
</protein>
<evidence type="ECO:0000313" key="3">
    <source>
        <dbReference type="Proteomes" id="UP000597338"/>
    </source>
</evidence>
<feature type="transmembrane region" description="Helical" evidence="1">
    <location>
        <begin position="122"/>
        <end position="141"/>
    </location>
</feature>
<dbReference type="Proteomes" id="UP000597338">
    <property type="component" value="Unassembled WGS sequence"/>
</dbReference>
<keyword evidence="1" id="KW-1133">Transmembrane helix</keyword>
<feature type="transmembrane region" description="Helical" evidence="1">
    <location>
        <begin position="212"/>
        <end position="234"/>
    </location>
</feature>
<sequence length="247" mass="27509">MLRHKGKGRTYSHNLKLASLLSGVAGMVNICGVLALGTLTTNVTGHFAYFAETLFLQDFSTALVFMIYILFFLLGAFVSGLLTESVTDRFHTAYLMPLAVEIVILCAVTAFGEIYYGTDRSPVVALACALLFAMGLQNALVTRVSQSVVRTTHLTGLFTDLGIELAQRLIYRGTAERTRLRKSIFLKLMIIMGFFLGGIAGGYLYQYFQLRALLLPVGVLLFTLGYDQLLFRFYRLKRKLRSKALEV</sequence>
<feature type="transmembrane region" description="Helical" evidence="1">
    <location>
        <begin position="59"/>
        <end position="82"/>
    </location>
</feature>
<evidence type="ECO:0000313" key="2">
    <source>
        <dbReference type="EMBL" id="GGC32692.1"/>
    </source>
</evidence>
<feature type="transmembrane region" description="Helical" evidence="1">
    <location>
        <begin position="94"/>
        <end position="116"/>
    </location>
</feature>
<proteinExistence type="predicted"/>
<dbReference type="RefSeq" id="WP_188751366.1">
    <property type="nucleotide sequence ID" value="NZ_BMIK01000008.1"/>
</dbReference>
<gene>
    <name evidence="2" type="ORF">GCM10011386_26030</name>
</gene>
<comment type="caution">
    <text evidence="2">The sequence shown here is derived from an EMBL/GenBank/DDBJ whole genome shotgun (WGS) entry which is preliminary data.</text>
</comment>
<dbReference type="Pfam" id="PF06912">
    <property type="entry name" value="DUF1275"/>
    <property type="match status" value="1"/>
</dbReference>